<evidence type="ECO:0000313" key="2">
    <source>
        <dbReference type="EMBL" id="KAK7070515.1"/>
    </source>
</evidence>
<feature type="domain" description="COMM" evidence="1">
    <location>
        <begin position="86"/>
        <end position="159"/>
    </location>
</feature>
<dbReference type="InterPro" id="IPR017920">
    <property type="entry name" value="COMM"/>
</dbReference>
<dbReference type="PANTHER" id="PTHR12333">
    <property type="entry name" value="COMM DOMAIN CONTAINING PROTEIN 10"/>
    <property type="match status" value="1"/>
</dbReference>
<dbReference type="Proteomes" id="UP001381693">
    <property type="component" value="Unassembled WGS sequence"/>
</dbReference>
<protein>
    <submittedName>
        <fullName evidence="2">COMM domain-containing protein 10</fullName>
    </submittedName>
</protein>
<dbReference type="InterPro" id="IPR037361">
    <property type="entry name" value="COMMD10"/>
</dbReference>
<organism evidence="2 3">
    <name type="scientific">Halocaridina rubra</name>
    <name type="common">Hawaiian red shrimp</name>
    <dbReference type="NCBI Taxonomy" id="373956"/>
    <lineage>
        <taxon>Eukaryota</taxon>
        <taxon>Metazoa</taxon>
        <taxon>Ecdysozoa</taxon>
        <taxon>Arthropoda</taxon>
        <taxon>Crustacea</taxon>
        <taxon>Multicrustacea</taxon>
        <taxon>Malacostraca</taxon>
        <taxon>Eumalacostraca</taxon>
        <taxon>Eucarida</taxon>
        <taxon>Decapoda</taxon>
        <taxon>Pleocyemata</taxon>
        <taxon>Caridea</taxon>
        <taxon>Atyoidea</taxon>
        <taxon>Atyidae</taxon>
        <taxon>Halocaridina</taxon>
    </lineage>
</organism>
<keyword evidence="3" id="KW-1185">Reference proteome</keyword>
<feature type="non-terminal residue" evidence="2">
    <location>
        <position position="1"/>
    </location>
</feature>
<dbReference type="PANTHER" id="PTHR12333:SF0">
    <property type="entry name" value="COMM DOMAIN-CONTAINING PROTEIN 10"/>
    <property type="match status" value="1"/>
</dbReference>
<reference evidence="2 3" key="1">
    <citation type="submission" date="2023-11" db="EMBL/GenBank/DDBJ databases">
        <title>Halocaridina rubra genome assembly.</title>
        <authorList>
            <person name="Smith C."/>
        </authorList>
    </citation>
    <scope>NUCLEOTIDE SEQUENCE [LARGE SCALE GENOMIC DNA]</scope>
    <source>
        <strain evidence="2">EP-1</strain>
        <tissue evidence="2">Whole</tissue>
    </source>
</reference>
<dbReference type="AlphaFoldDB" id="A0AAN8WQR6"/>
<comment type="caution">
    <text evidence="2">The sequence shown here is derived from an EMBL/GenBank/DDBJ whole genome shotgun (WGS) entry which is preliminary data.</text>
</comment>
<evidence type="ECO:0000313" key="3">
    <source>
        <dbReference type="Proteomes" id="UP001381693"/>
    </source>
</evidence>
<dbReference type="Pfam" id="PF21672">
    <property type="entry name" value="COMM_HN"/>
    <property type="match status" value="1"/>
</dbReference>
<evidence type="ECO:0000259" key="1">
    <source>
        <dbReference type="PROSITE" id="PS51269"/>
    </source>
</evidence>
<gene>
    <name evidence="2" type="primary">COMMD10</name>
    <name evidence="2" type="ORF">SK128_027556</name>
</gene>
<proteinExistence type="predicted"/>
<dbReference type="PROSITE" id="PS51269">
    <property type="entry name" value="COMM"/>
    <property type="match status" value="1"/>
</dbReference>
<sequence length="159" mass="18054">VFTEEEEEKLSSSVGVSLEEIKLVIQTVIHILQQAAYGMVRPALLGEHLLTAGLSQDRVSVFTDQWSANAKPIVDRLRQQSLSENQLVDIAWDLHLETASSVRAREARPIAHLQLNLRQGDSTVDTSTSEKVMMQFDQEQLYEFFDHLEQIQSHIDALR</sequence>
<name>A0AAN8WQR6_HALRR</name>
<dbReference type="Pfam" id="PF07258">
    <property type="entry name" value="COMM_domain"/>
    <property type="match status" value="1"/>
</dbReference>
<accession>A0AAN8WQR6</accession>
<dbReference type="EMBL" id="JAXCGZ010015332">
    <property type="protein sequence ID" value="KAK7070515.1"/>
    <property type="molecule type" value="Genomic_DNA"/>
</dbReference>